<dbReference type="InterPro" id="IPR058637">
    <property type="entry name" value="YknX-like_C"/>
</dbReference>
<dbReference type="PANTHER" id="PTHR30469">
    <property type="entry name" value="MULTIDRUG RESISTANCE PROTEIN MDTA"/>
    <property type="match status" value="1"/>
</dbReference>
<keyword evidence="6" id="KW-1185">Reference proteome</keyword>
<evidence type="ECO:0000259" key="2">
    <source>
        <dbReference type="Pfam" id="PF25954"/>
    </source>
</evidence>
<evidence type="ECO:0000313" key="5">
    <source>
        <dbReference type="EMBL" id="SMG15437.1"/>
    </source>
</evidence>
<feature type="domain" description="YknX-like C-terminal permuted SH3-like" evidence="4">
    <location>
        <begin position="297"/>
        <end position="360"/>
    </location>
</feature>
<evidence type="ECO:0000259" key="4">
    <source>
        <dbReference type="Pfam" id="PF25989"/>
    </source>
</evidence>
<gene>
    <name evidence="5" type="ORF">SAMN05660862_0958</name>
</gene>
<dbReference type="GO" id="GO:1990281">
    <property type="term" value="C:efflux pump complex"/>
    <property type="evidence" value="ECO:0007669"/>
    <property type="project" value="TreeGrafter"/>
</dbReference>
<dbReference type="Gene3D" id="1.10.287.470">
    <property type="entry name" value="Helix hairpin bin"/>
    <property type="match status" value="1"/>
</dbReference>
<dbReference type="SUPFAM" id="SSF111369">
    <property type="entry name" value="HlyD-like secretion proteins"/>
    <property type="match status" value="1"/>
</dbReference>
<dbReference type="InterPro" id="IPR006143">
    <property type="entry name" value="RND_pump_MFP"/>
</dbReference>
<dbReference type="Pfam" id="PF25954">
    <property type="entry name" value="Beta-barrel_RND_2"/>
    <property type="match status" value="1"/>
</dbReference>
<dbReference type="Gene3D" id="2.40.30.170">
    <property type="match status" value="1"/>
</dbReference>
<dbReference type="Pfam" id="PF25973">
    <property type="entry name" value="BSH_CzcB"/>
    <property type="match status" value="1"/>
</dbReference>
<dbReference type="PANTHER" id="PTHR30469:SF37">
    <property type="entry name" value="RAGD PROTEIN"/>
    <property type="match status" value="1"/>
</dbReference>
<accession>A0A1X7IKS1</accession>
<dbReference type="InterPro" id="IPR058792">
    <property type="entry name" value="Beta-barrel_RND_2"/>
</dbReference>
<dbReference type="Proteomes" id="UP000192980">
    <property type="component" value="Unassembled WGS sequence"/>
</dbReference>
<dbReference type="STRING" id="561061.SAMN05660862_0958"/>
<feature type="domain" description="CusB-like beta-barrel" evidence="2">
    <location>
        <begin position="215"/>
        <end position="285"/>
    </location>
</feature>
<feature type="domain" description="CzcB-like barrel-sandwich hybrid" evidence="3">
    <location>
        <begin position="67"/>
        <end position="198"/>
    </location>
</feature>
<dbReference type="AlphaFoldDB" id="A0A1X7IKS1"/>
<dbReference type="EMBL" id="FXAU01000001">
    <property type="protein sequence ID" value="SMG15437.1"/>
    <property type="molecule type" value="Genomic_DNA"/>
</dbReference>
<dbReference type="Gene3D" id="2.40.50.100">
    <property type="match status" value="1"/>
</dbReference>
<dbReference type="NCBIfam" id="TIGR01730">
    <property type="entry name" value="RND_mfp"/>
    <property type="match status" value="1"/>
</dbReference>
<evidence type="ECO:0000256" key="1">
    <source>
        <dbReference type="ARBA" id="ARBA00009477"/>
    </source>
</evidence>
<evidence type="ECO:0000313" key="6">
    <source>
        <dbReference type="Proteomes" id="UP000192980"/>
    </source>
</evidence>
<reference evidence="5 6" key="1">
    <citation type="submission" date="2017-04" db="EMBL/GenBank/DDBJ databases">
        <authorList>
            <person name="Afonso C.L."/>
            <person name="Miller P.J."/>
            <person name="Scott M.A."/>
            <person name="Spackman E."/>
            <person name="Goraichik I."/>
            <person name="Dimitrov K.M."/>
            <person name="Suarez D.L."/>
            <person name="Swayne D.E."/>
        </authorList>
    </citation>
    <scope>NUCLEOTIDE SEQUENCE [LARGE SCALE GENOMIC DNA]</scope>
    <source>
        <strain evidence="5 6">DSM 22418</strain>
    </source>
</reference>
<dbReference type="InterPro" id="IPR058647">
    <property type="entry name" value="BSH_CzcB-like"/>
</dbReference>
<name>A0A1X7IKS1_9SPHI</name>
<protein>
    <submittedName>
        <fullName evidence="5">RND family efflux transporter, MFP subunit</fullName>
    </submittedName>
</protein>
<evidence type="ECO:0000259" key="3">
    <source>
        <dbReference type="Pfam" id="PF25973"/>
    </source>
</evidence>
<dbReference type="RefSeq" id="WP_085472004.1">
    <property type="nucleotide sequence ID" value="NZ_CP038029.1"/>
</dbReference>
<proteinExistence type="inferred from homology"/>
<comment type="similarity">
    <text evidence="1">Belongs to the membrane fusion protein (MFP) (TC 8.A.1) family.</text>
</comment>
<dbReference type="Gene3D" id="2.40.420.20">
    <property type="match status" value="1"/>
</dbReference>
<organism evidence="5 6">
    <name type="scientific">Sphingobacterium psychroaquaticum</name>
    <dbReference type="NCBI Taxonomy" id="561061"/>
    <lineage>
        <taxon>Bacteria</taxon>
        <taxon>Pseudomonadati</taxon>
        <taxon>Bacteroidota</taxon>
        <taxon>Sphingobacteriia</taxon>
        <taxon>Sphingobacteriales</taxon>
        <taxon>Sphingobacteriaceae</taxon>
        <taxon>Sphingobacterium</taxon>
    </lineage>
</organism>
<dbReference type="PROSITE" id="PS51257">
    <property type="entry name" value="PROKAR_LIPOPROTEIN"/>
    <property type="match status" value="1"/>
</dbReference>
<dbReference type="GO" id="GO:0015562">
    <property type="term" value="F:efflux transmembrane transporter activity"/>
    <property type="evidence" value="ECO:0007669"/>
    <property type="project" value="TreeGrafter"/>
</dbReference>
<dbReference type="OrthoDB" id="9806939at2"/>
<dbReference type="Pfam" id="PF25989">
    <property type="entry name" value="YknX_C"/>
    <property type="match status" value="1"/>
</dbReference>
<sequence>MKSIITMLAVGTMLLTACQTEKKAPVEKKEAMPGMMMNPMETVAIQKSNPKVLLKLAGELKPDQYTELFAKVNSYVKGLRVDVGDRVSAGQILIVLEAPEIQSQVAHAKAKIKAQEAVYLSTKSTYDRMMKANETPGAIAKDAMDQIIAKKLADEAQLLAARSTYEEIRNIDDYLVIRAPFSGTITGRNVDLGAYVGPMGKVPLLVIENNDKLRLNLSIPEANTPYVQVGDTISFFVRSQPQERYVARVSRKSGSLDVNLRSEKIEADFSNTGGRLKPFMIAESSIPLQHSEATFFVPKPAVVESGMGVYVIRVENGKTKNIPVRKGRVMPEQIEVFGELNEGDTILKMGSEEVQEGTVVPPAKAGMKM</sequence>